<gene>
    <name evidence="2" type="ORF">DPMN_000805</name>
</gene>
<evidence type="ECO:0000313" key="3">
    <source>
        <dbReference type="Proteomes" id="UP000828390"/>
    </source>
</evidence>
<evidence type="ECO:0000256" key="1">
    <source>
        <dbReference type="SAM" id="MobiDB-lite"/>
    </source>
</evidence>
<dbReference type="Proteomes" id="UP000828390">
    <property type="component" value="Unassembled WGS sequence"/>
</dbReference>
<accession>A0A9D4MG34</accession>
<name>A0A9D4MG34_DREPO</name>
<sequence length="278" mass="32136">MAYHNTKGPASNRGTEHHGTRGTTFDRDMAYHITRGRPALKRGTEYHDTREPALNRGTEHHDTRGTTFDRDMAYHDTRGATRFDTSVNVKQERTHTPMSMDNTCKPHNNMKNHFANYRPESLHHQLQFDLAYTSPDAKNDQVQHQSNRNCHIVHTPHRSVYDGNLEQRHNILPGNVQHNDEHFCIDGYDKHGNTSSNINRNRQNFPTSYRPTTNISIEQNKPSACNYDNVLPTSTCHFADDSRYLPRDMYRHAPVETNDSRPYGSIAFKPNMAQNRLI</sequence>
<reference evidence="2" key="1">
    <citation type="journal article" date="2019" name="bioRxiv">
        <title>The Genome of the Zebra Mussel, Dreissena polymorpha: A Resource for Invasive Species Research.</title>
        <authorList>
            <person name="McCartney M.A."/>
            <person name="Auch B."/>
            <person name="Kono T."/>
            <person name="Mallez S."/>
            <person name="Zhang Y."/>
            <person name="Obille A."/>
            <person name="Becker A."/>
            <person name="Abrahante J.E."/>
            <person name="Garbe J."/>
            <person name="Badalamenti J.P."/>
            <person name="Herman A."/>
            <person name="Mangelson H."/>
            <person name="Liachko I."/>
            <person name="Sullivan S."/>
            <person name="Sone E.D."/>
            <person name="Koren S."/>
            <person name="Silverstein K.A.T."/>
            <person name="Beckman K.B."/>
            <person name="Gohl D.M."/>
        </authorList>
    </citation>
    <scope>NUCLEOTIDE SEQUENCE</scope>
    <source>
        <strain evidence="2">Duluth1</strain>
        <tissue evidence="2">Whole animal</tissue>
    </source>
</reference>
<reference evidence="2" key="2">
    <citation type="submission" date="2020-11" db="EMBL/GenBank/DDBJ databases">
        <authorList>
            <person name="McCartney M.A."/>
            <person name="Auch B."/>
            <person name="Kono T."/>
            <person name="Mallez S."/>
            <person name="Becker A."/>
            <person name="Gohl D.M."/>
            <person name="Silverstein K.A.T."/>
            <person name="Koren S."/>
            <person name="Bechman K.B."/>
            <person name="Herman A."/>
            <person name="Abrahante J.E."/>
            <person name="Garbe J."/>
        </authorList>
    </citation>
    <scope>NUCLEOTIDE SEQUENCE</scope>
    <source>
        <strain evidence="2">Duluth1</strain>
        <tissue evidence="2">Whole animal</tissue>
    </source>
</reference>
<proteinExistence type="predicted"/>
<feature type="region of interest" description="Disordered" evidence="1">
    <location>
        <begin position="44"/>
        <end position="66"/>
    </location>
</feature>
<dbReference type="EMBL" id="JAIWYP010000001">
    <property type="protein sequence ID" value="KAH3876952.1"/>
    <property type="molecule type" value="Genomic_DNA"/>
</dbReference>
<feature type="region of interest" description="Disordered" evidence="1">
    <location>
        <begin position="1"/>
        <end position="24"/>
    </location>
</feature>
<organism evidence="2 3">
    <name type="scientific">Dreissena polymorpha</name>
    <name type="common">Zebra mussel</name>
    <name type="synonym">Mytilus polymorpha</name>
    <dbReference type="NCBI Taxonomy" id="45954"/>
    <lineage>
        <taxon>Eukaryota</taxon>
        <taxon>Metazoa</taxon>
        <taxon>Spiralia</taxon>
        <taxon>Lophotrochozoa</taxon>
        <taxon>Mollusca</taxon>
        <taxon>Bivalvia</taxon>
        <taxon>Autobranchia</taxon>
        <taxon>Heteroconchia</taxon>
        <taxon>Euheterodonta</taxon>
        <taxon>Imparidentia</taxon>
        <taxon>Neoheterodontei</taxon>
        <taxon>Myida</taxon>
        <taxon>Dreissenoidea</taxon>
        <taxon>Dreissenidae</taxon>
        <taxon>Dreissena</taxon>
    </lineage>
</organism>
<comment type="caution">
    <text evidence="2">The sequence shown here is derived from an EMBL/GenBank/DDBJ whole genome shotgun (WGS) entry which is preliminary data.</text>
</comment>
<protein>
    <submittedName>
        <fullName evidence="2">Uncharacterized protein</fullName>
    </submittedName>
</protein>
<dbReference type="AlphaFoldDB" id="A0A9D4MG34"/>
<evidence type="ECO:0000313" key="2">
    <source>
        <dbReference type="EMBL" id="KAH3876952.1"/>
    </source>
</evidence>
<keyword evidence="3" id="KW-1185">Reference proteome</keyword>
<feature type="compositionally biased region" description="Basic and acidic residues" evidence="1">
    <location>
        <begin position="14"/>
        <end position="24"/>
    </location>
</feature>